<reference evidence="2 3" key="1">
    <citation type="journal article" date="2013" name="Genome Announc.">
        <title>Draft Genome Sequence of a Hexachlorocyclohexane-Degrading Bacterium, Sphingobium baderi Strain LL03T.</title>
        <authorList>
            <person name="Kaur J."/>
            <person name="Verma H."/>
            <person name="Tripathi C."/>
            <person name="Khurana J.P."/>
            <person name="Lal R."/>
        </authorList>
    </citation>
    <scope>NUCLEOTIDE SEQUENCE [LARGE SCALE GENOMIC DNA]</scope>
    <source>
        <strain evidence="2 3">LL03</strain>
    </source>
</reference>
<dbReference type="AlphaFoldDB" id="T0GPF8"/>
<dbReference type="InterPro" id="IPR036390">
    <property type="entry name" value="WH_DNA-bd_sf"/>
</dbReference>
<protein>
    <submittedName>
        <fullName evidence="2">Uncharacterized protein</fullName>
    </submittedName>
</protein>
<sequence>MTYPTTPSVGDLATRLMADAAKGKKQRGGRHITEVPVHGGSKEAGSRIEQAFYRRLSAEDRDDAKRAIMEAFAQRTKLRREIRAGERTELSAFDRLCLKITRSVRDVFLALLNMERAFRGRVFPSYEQIGQEANCGRTTVWEALAALEAIGLIERLRRYVFTRKGGRYTSEQTSNAYRFRVPELLRKLFPFWRRPSPVPADEISRQQQRADDYEAMRATLTEDERIMLDTSDPGLGRALIALRKSVAAKGGGSLDT</sequence>
<accession>T0GPF8</accession>
<feature type="region of interest" description="Disordered" evidence="1">
    <location>
        <begin position="22"/>
        <end position="43"/>
    </location>
</feature>
<dbReference type="Proteomes" id="UP000015524">
    <property type="component" value="Unassembled WGS sequence"/>
</dbReference>
<name>T0GPF8_9SPHN</name>
<evidence type="ECO:0000256" key="1">
    <source>
        <dbReference type="SAM" id="MobiDB-lite"/>
    </source>
</evidence>
<evidence type="ECO:0000313" key="2">
    <source>
        <dbReference type="EMBL" id="EQB05761.1"/>
    </source>
</evidence>
<gene>
    <name evidence="2" type="ORF">L485_02035</name>
</gene>
<dbReference type="EMBL" id="ATIB01000022">
    <property type="protein sequence ID" value="EQB05761.1"/>
    <property type="molecule type" value="Genomic_DNA"/>
</dbReference>
<dbReference type="InterPro" id="IPR036388">
    <property type="entry name" value="WH-like_DNA-bd_sf"/>
</dbReference>
<keyword evidence="3" id="KW-1185">Reference proteome</keyword>
<proteinExistence type="predicted"/>
<evidence type="ECO:0000313" key="3">
    <source>
        <dbReference type="Proteomes" id="UP000015524"/>
    </source>
</evidence>
<dbReference type="SUPFAM" id="SSF46785">
    <property type="entry name" value="Winged helix' DNA-binding domain"/>
    <property type="match status" value="1"/>
</dbReference>
<organism evidence="2 3">
    <name type="scientific">Sphingobium baderi LL03</name>
    <dbReference type="NCBI Taxonomy" id="1114964"/>
    <lineage>
        <taxon>Bacteria</taxon>
        <taxon>Pseudomonadati</taxon>
        <taxon>Pseudomonadota</taxon>
        <taxon>Alphaproteobacteria</taxon>
        <taxon>Sphingomonadales</taxon>
        <taxon>Sphingomonadaceae</taxon>
        <taxon>Sphingobium</taxon>
    </lineage>
</organism>
<dbReference type="PATRIC" id="fig|1114964.3.peg.373"/>
<comment type="caution">
    <text evidence="2">The sequence shown here is derived from an EMBL/GenBank/DDBJ whole genome shotgun (WGS) entry which is preliminary data.</text>
</comment>
<dbReference type="RefSeq" id="WP_021243404.1">
    <property type="nucleotide sequence ID" value="NZ_ATIB01000022.1"/>
</dbReference>
<dbReference type="Gene3D" id="1.10.10.10">
    <property type="entry name" value="Winged helix-like DNA-binding domain superfamily/Winged helix DNA-binding domain"/>
    <property type="match status" value="1"/>
</dbReference>